<dbReference type="InterPro" id="IPR003594">
    <property type="entry name" value="HATPase_dom"/>
</dbReference>
<dbReference type="HOGENOM" id="CLU_000445_89_6_9"/>
<protein>
    <recommendedName>
        <fullName evidence="4">histidine kinase</fullName>
        <ecNumber evidence="4">2.7.13.3</ecNumber>
    </recommendedName>
</protein>
<keyword evidence="15" id="KW-0175">Coiled coil</keyword>
<dbReference type="InterPro" id="IPR003660">
    <property type="entry name" value="HAMP_dom"/>
</dbReference>
<dbReference type="eggNOG" id="COG5002">
    <property type="taxonomic scope" value="Bacteria"/>
</dbReference>
<evidence type="ECO:0000259" key="17">
    <source>
        <dbReference type="PROSITE" id="PS50109"/>
    </source>
</evidence>
<keyword evidence="6" id="KW-0597">Phosphoprotein</keyword>
<dbReference type="GO" id="GO:0005886">
    <property type="term" value="C:plasma membrane"/>
    <property type="evidence" value="ECO:0007669"/>
    <property type="project" value="UniProtKB-SubCell"/>
</dbReference>
<evidence type="ECO:0000256" key="2">
    <source>
        <dbReference type="ARBA" id="ARBA00004141"/>
    </source>
</evidence>
<feature type="coiled-coil region" evidence="15">
    <location>
        <begin position="247"/>
        <end position="280"/>
    </location>
</feature>
<dbReference type="RefSeq" id="WP_010963886.1">
    <property type="nucleotide sequence ID" value="NC_003030.1"/>
</dbReference>
<evidence type="ECO:0000259" key="18">
    <source>
        <dbReference type="PROSITE" id="PS50885"/>
    </source>
</evidence>
<evidence type="ECO:0000256" key="8">
    <source>
        <dbReference type="ARBA" id="ARBA00022692"/>
    </source>
</evidence>
<evidence type="ECO:0000256" key="16">
    <source>
        <dbReference type="SAM" id="Phobius"/>
    </source>
</evidence>
<evidence type="ECO:0000256" key="14">
    <source>
        <dbReference type="ARBA" id="ARBA00023136"/>
    </source>
</evidence>
<dbReference type="SMART" id="SM00387">
    <property type="entry name" value="HATPase_c"/>
    <property type="match status" value="1"/>
</dbReference>
<dbReference type="InterPro" id="IPR036097">
    <property type="entry name" value="HisK_dim/P_sf"/>
</dbReference>
<dbReference type="SUPFAM" id="SSF158472">
    <property type="entry name" value="HAMP domain-like"/>
    <property type="match status" value="1"/>
</dbReference>
<keyword evidence="8 16" id="KW-0812">Transmembrane</keyword>
<dbReference type="Pfam" id="PF02518">
    <property type="entry name" value="HATPase_c"/>
    <property type="match status" value="1"/>
</dbReference>
<dbReference type="PIR" id="E96969">
    <property type="entry name" value="E96969"/>
</dbReference>
<dbReference type="Gene3D" id="3.30.565.10">
    <property type="entry name" value="Histidine kinase-like ATPase, C-terminal domain"/>
    <property type="match status" value="1"/>
</dbReference>
<dbReference type="InterPro" id="IPR003661">
    <property type="entry name" value="HisK_dim/P_dom"/>
</dbReference>
<dbReference type="InterPro" id="IPR004358">
    <property type="entry name" value="Sig_transdc_His_kin-like_C"/>
</dbReference>
<dbReference type="InterPro" id="IPR005467">
    <property type="entry name" value="His_kinase_dom"/>
</dbReference>
<dbReference type="FunFam" id="3.30.565.10:FF:000013">
    <property type="entry name" value="Two-component sensor histidine kinase"/>
    <property type="match status" value="1"/>
</dbReference>
<organism evidence="19 20">
    <name type="scientific">Clostridium acetobutylicum (strain ATCC 824 / DSM 792 / JCM 1419 / IAM 19013 / LMG 5710 / NBRC 13948 / NRRL B-527 / VKM B-1787 / 2291 / W)</name>
    <dbReference type="NCBI Taxonomy" id="272562"/>
    <lineage>
        <taxon>Bacteria</taxon>
        <taxon>Bacillati</taxon>
        <taxon>Bacillota</taxon>
        <taxon>Clostridia</taxon>
        <taxon>Eubacteriales</taxon>
        <taxon>Clostridiaceae</taxon>
        <taxon>Clostridium</taxon>
    </lineage>
</organism>
<feature type="domain" description="Histidine kinase" evidence="17">
    <location>
        <begin position="284"/>
        <end position="499"/>
    </location>
</feature>
<dbReference type="PROSITE" id="PS50109">
    <property type="entry name" value="HIS_KIN"/>
    <property type="match status" value="1"/>
</dbReference>
<keyword evidence="12 16" id="KW-1133">Transmembrane helix</keyword>
<keyword evidence="5" id="KW-1003">Cell membrane</keyword>
<evidence type="ECO:0000256" key="9">
    <source>
        <dbReference type="ARBA" id="ARBA00022741"/>
    </source>
</evidence>
<dbReference type="SMART" id="SM00388">
    <property type="entry name" value="HisKA"/>
    <property type="match status" value="1"/>
</dbReference>
<dbReference type="Pfam" id="PF00672">
    <property type="entry name" value="HAMP"/>
    <property type="match status" value="1"/>
</dbReference>
<accession>Q97LJ5</accession>
<comment type="subcellular location">
    <subcellularLocation>
        <location evidence="3">Cell membrane</location>
    </subcellularLocation>
    <subcellularLocation>
        <location evidence="2">Membrane</location>
        <topology evidence="2">Multi-pass membrane protein</topology>
    </subcellularLocation>
</comment>
<evidence type="ECO:0000313" key="19">
    <source>
        <dbReference type="EMBL" id="AAK78544.1"/>
    </source>
</evidence>
<evidence type="ECO:0000256" key="6">
    <source>
        <dbReference type="ARBA" id="ARBA00022553"/>
    </source>
</evidence>
<dbReference type="InterPro" id="IPR050398">
    <property type="entry name" value="HssS/ArlS-like"/>
</dbReference>
<proteinExistence type="predicted"/>
<evidence type="ECO:0000256" key="5">
    <source>
        <dbReference type="ARBA" id="ARBA00022475"/>
    </source>
</evidence>
<keyword evidence="10 19" id="KW-0418">Kinase</keyword>
<dbReference type="SUPFAM" id="SSF55874">
    <property type="entry name" value="ATPase domain of HSP90 chaperone/DNA topoisomerase II/histidine kinase"/>
    <property type="match status" value="1"/>
</dbReference>
<keyword evidence="7" id="KW-0808">Transferase</keyword>
<comment type="catalytic activity">
    <reaction evidence="1">
        <text>ATP + protein L-histidine = ADP + protein N-phospho-L-histidine.</text>
        <dbReference type="EC" id="2.7.13.3"/>
    </reaction>
</comment>
<dbReference type="PROSITE" id="PS50885">
    <property type="entry name" value="HAMP"/>
    <property type="match status" value="1"/>
</dbReference>
<feature type="transmembrane region" description="Helical" evidence="16">
    <location>
        <begin position="25"/>
        <end position="45"/>
    </location>
</feature>
<dbReference type="EC" id="2.7.13.3" evidence="4"/>
<dbReference type="CDD" id="cd00082">
    <property type="entry name" value="HisKA"/>
    <property type="match status" value="1"/>
</dbReference>
<feature type="transmembrane region" description="Helical" evidence="16">
    <location>
        <begin position="195"/>
        <end position="215"/>
    </location>
</feature>
<dbReference type="InterPro" id="IPR036890">
    <property type="entry name" value="HATPase_C_sf"/>
</dbReference>
<reference evidence="19 20" key="1">
    <citation type="journal article" date="2001" name="J. Bacteriol.">
        <title>Genome sequence and comparative analysis of the solvent-producing bacterium Clostridium acetobutylicum.</title>
        <authorList>
            <person name="Nolling J."/>
            <person name="Breton G."/>
            <person name="Omelchenko M.V."/>
            <person name="Makarova K.S."/>
            <person name="Zeng Q."/>
            <person name="Gibson R."/>
            <person name="Lee H.M."/>
            <person name="Dubois J."/>
            <person name="Qiu D."/>
            <person name="Hitti J."/>
            <person name="Wolf Y.I."/>
            <person name="Tatusov R.L."/>
            <person name="Sabathe F."/>
            <person name="Doucette-Stamm L."/>
            <person name="Soucaille P."/>
            <person name="Daly M.J."/>
            <person name="Bennett G.N."/>
            <person name="Koonin E.V."/>
            <person name="Smith D.R."/>
        </authorList>
    </citation>
    <scope>NUCLEOTIDE SEQUENCE [LARGE SCALE GENOMIC DNA]</scope>
    <source>
        <strain evidence="20">ATCC 824 / DSM 792 / JCM 1419 / LMG 5710 / VKM B-1787</strain>
    </source>
</reference>
<dbReference type="eggNOG" id="COG2770">
    <property type="taxonomic scope" value="Bacteria"/>
</dbReference>
<dbReference type="SUPFAM" id="SSF47384">
    <property type="entry name" value="Homodimeric domain of signal transducing histidine kinase"/>
    <property type="match status" value="1"/>
</dbReference>
<dbReference type="Gene3D" id="6.10.340.10">
    <property type="match status" value="1"/>
</dbReference>
<dbReference type="Proteomes" id="UP000000814">
    <property type="component" value="Chromosome"/>
</dbReference>
<dbReference type="EMBL" id="AE001437">
    <property type="protein sequence ID" value="AAK78544.1"/>
    <property type="molecule type" value="Genomic_DNA"/>
</dbReference>
<evidence type="ECO:0000256" key="1">
    <source>
        <dbReference type="ARBA" id="ARBA00000085"/>
    </source>
</evidence>
<keyword evidence="20" id="KW-1185">Reference proteome</keyword>
<feature type="domain" description="HAMP" evidence="18">
    <location>
        <begin position="217"/>
        <end position="269"/>
    </location>
</feature>
<keyword evidence="13" id="KW-0902">Two-component regulatory system</keyword>
<evidence type="ECO:0000256" key="10">
    <source>
        <dbReference type="ARBA" id="ARBA00022777"/>
    </source>
</evidence>
<name>Q97LJ5_CLOAB</name>
<dbReference type="PRINTS" id="PR00344">
    <property type="entry name" value="BCTRLSENSOR"/>
</dbReference>
<gene>
    <name evidence="19" type="ordered locus">CA_C0565</name>
</gene>
<dbReference type="GO" id="GO:0000155">
    <property type="term" value="F:phosphorelay sensor kinase activity"/>
    <property type="evidence" value="ECO:0007669"/>
    <property type="project" value="InterPro"/>
</dbReference>
<dbReference type="FunFam" id="1.10.287.130:FF:000008">
    <property type="entry name" value="Two-component sensor histidine kinase"/>
    <property type="match status" value="1"/>
</dbReference>
<evidence type="ECO:0000256" key="12">
    <source>
        <dbReference type="ARBA" id="ARBA00022989"/>
    </source>
</evidence>
<keyword evidence="14 16" id="KW-0472">Membrane</keyword>
<evidence type="ECO:0000313" key="20">
    <source>
        <dbReference type="Proteomes" id="UP000000814"/>
    </source>
</evidence>
<evidence type="ECO:0000256" key="4">
    <source>
        <dbReference type="ARBA" id="ARBA00012438"/>
    </source>
</evidence>
<sequence>MKKIFKPFLKLYSFSKKKVVKSIRLELVVTFGICLLAAFILGSWYTGYYNDKHMMAEVDYSSGIQRISSDMEDLKGMLDGKNSSDEINKMIDSGAKDDIKVYLTDTEGKVLFKSSNAKEKKIDIHDLIVKSEKFKREYDKATVINTVNGIIKKTISLESVEQYNEIDGIKIDNKNAYIIVSGIPKQKITYIRPGYSPFLSGIIAVITFVFIFYFLTNRKMEYIESVSNGLVEISKGNLDYRIMLMGEDELKNLADNINSMASELQKRIEKEREAEKTKNDLITNVSHDLRTPLTSVKGYLLLLKDKKYRDSNEFQDFIEIAYNKSEKLENLINDLFEYTKLSNRVIELNKVSICLDELLEQLVEELYVICKENNTEIEKEITEKNIFVKVDGDKMVRVFENLLMNAIRYSKKPGKIKLKVEDQKAYVIVTVENECEHINNQELKKIFNRFYRRDKSRSEATGGSGLGLAIAKSIVELHNGEIWAESREETISLFVKLFK</sequence>
<keyword evidence="9" id="KW-0547">Nucleotide-binding</keyword>
<dbReference type="CDD" id="cd06225">
    <property type="entry name" value="HAMP"/>
    <property type="match status" value="1"/>
</dbReference>
<dbReference type="PANTHER" id="PTHR45528:SF8">
    <property type="entry name" value="HISTIDINE KINASE"/>
    <property type="match status" value="1"/>
</dbReference>
<dbReference type="GO" id="GO:0005524">
    <property type="term" value="F:ATP binding"/>
    <property type="evidence" value="ECO:0007669"/>
    <property type="project" value="UniProtKB-KW"/>
</dbReference>
<evidence type="ECO:0000256" key="11">
    <source>
        <dbReference type="ARBA" id="ARBA00022840"/>
    </source>
</evidence>
<dbReference type="OrthoDB" id="9792991at2"/>
<dbReference type="Pfam" id="PF00512">
    <property type="entry name" value="HisKA"/>
    <property type="match status" value="1"/>
</dbReference>
<dbReference type="PATRIC" id="fig|272562.8.peg.769"/>
<evidence type="ECO:0000256" key="7">
    <source>
        <dbReference type="ARBA" id="ARBA00022679"/>
    </source>
</evidence>
<dbReference type="PANTHER" id="PTHR45528">
    <property type="entry name" value="SENSOR HISTIDINE KINASE CPXA"/>
    <property type="match status" value="1"/>
</dbReference>
<evidence type="ECO:0000256" key="3">
    <source>
        <dbReference type="ARBA" id="ARBA00004236"/>
    </source>
</evidence>
<evidence type="ECO:0000256" key="15">
    <source>
        <dbReference type="SAM" id="Coils"/>
    </source>
</evidence>
<dbReference type="Gene3D" id="1.10.287.130">
    <property type="match status" value="1"/>
</dbReference>
<dbReference type="AlphaFoldDB" id="Q97LJ5"/>
<evidence type="ECO:0000256" key="13">
    <source>
        <dbReference type="ARBA" id="ARBA00023012"/>
    </source>
</evidence>
<keyword evidence="11" id="KW-0067">ATP-binding</keyword>
<dbReference type="STRING" id="272562.CA_C0565"/>
<dbReference type="KEGG" id="cac:CA_C0565"/>